<organism evidence="4 5">
    <name type="scientific">Clostridium bornimense</name>
    <dbReference type="NCBI Taxonomy" id="1216932"/>
    <lineage>
        <taxon>Bacteria</taxon>
        <taxon>Bacillati</taxon>
        <taxon>Bacillota</taxon>
        <taxon>Clostridia</taxon>
        <taxon>Eubacteriales</taxon>
        <taxon>Clostridiaceae</taxon>
        <taxon>Clostridium</taxon>
    </lineage>
</organism>
<keyword evidence="5" id="KW-1185">Reference proteome</keyword>
<dbReference type="GO" id="GO:0003841">
    <property type="term" value="F:1-acylglycerol-3-phosphate O-acyltransferase activity"/>
    <property type="evidence" value="ECO:0007669"/>
    <property type="project" value="TreeGrafter"/>
</dbReference>
<dbReference type="PANTHER" id="PTHR10434:SF40">
    <property type="entry name" value="1-ACYL-SN-GLYCEROL-3-PHOSPHATE ACYLTRANSFERASE"/>
    <property type="match status" value="1"/>
</dbReference>
<accession>W6RUX0</accession>
<dbReference type="InterPro" id="IPR002123">
    <property type="entry name" value="Plipid/glycerol_acylTrfase"/>
</dbReference>
<proteinExistence type="predicted"/>
<evidence type="ECO:0000256" key="1">
    <source>
        <dbReference type="ARBA" id="ARBA00022679"/>
    </source>
</evidence>
<evidence type="ECO:0000259" key="3">
    <source>
        <dbReference type="SMART" id="SM00563"/>
    </source>
</evidence>
<reference evidence="4 5" key="1">
    <citation type="submission" date="2013-11" db="EMBL/GenBank/DDBJ databases">
        <title>Complete genome sequence of Clostridum sp. M2/40.</title>
        <authorList>
            <person name="Wibberg D."/>
            <person name="Puehler A."/>
            <person name="Schlueter A."/>
        </authorList>
    </citation>
    <scope>NUCLEOTIDE SEQUENCE [LARGE SCALE GENOMIC DNA]</scope>
    <source>
        <strain evidence="5">M2/40</strain>
    </source>
</reference>
<dbReference type="SUPFAM" id="SSF69593">
    <property type="entry name" value="Glycerol-3-phosphate (1)-acyltransferase"/>
    <property type="match status" value="1"/>
</dbReference>
<evidence type="ECO:0000256" key="2">
    <source>
        <dbReference type="ARBA" id="ARBA00023315"/>
    </source>
</evidence>
<dbReference type="PANTHER" id="PTHR10434">
    <property type="entry name" value="1-ACYL-SN-GLYCEROL-3-PHOSPHATE ACYLTRANSFERASE"/>
    <property type="match status" value="1"/>
</dbReference>
<dbReference type="SMART" id="SM00563">
    <property type="entry name" value="PlsC"/>
    <property type="match status" value="1"/>
</dbReference>
<keyword evidence="2 4" id="KW-0012">Acyltransferase</keyword>
<dbReference type="RefSeq" id="WP_242838492.1">
    <property type="nucleotide sequence ID" value="NZ_HG917868.1"/>
</dbReference>
<dbReference type="GO" id="GO:0006654">
    <property type="term" value="P:phosphatidic acid biosynthetic process"/>
    <property type="evidence" value="ECO:0007669"/>
    <property type="project" value="TreeGrafter"/>
</dbReference>
<dbReference type="AlphaFoldDB" id="W6RUX0"/>
<protein>
    <submittedName>
        <fullName evidence="4">Phospholipid/glycerol acyltransferase</fullName>
    </submittedName>
</protein>
<dbReference type="Pfam" id="PF01553">
    <property type="entry name" value="Acyltransferase"/>
    <property type="match status" value="1"/>
</dbReference>
<feature type="domain" description="Phospholipid/glycerol acyltransferase" evidence="3">
    <location>
        <begin position="50"/>
        <end position="163"/>
    </location>
</feature>
<dbReference type="PATRIC" id="fig|1216932.3.peg.957"/>
<dbReference type="eggNOG" id="COG0204">
    <property type="taxonomic scope" value="Bacteria"/>
</dbReference>
<evidence type="ECO:0000313" key="5">
    <source>
        <dbReference type="Proteomes" id="UP000019426"/>
    </source>
</evidence>
<gene>
    <name evidence="4" type="ORF">CM240_0969</name>
</gene>
<evidence type="ECO:0000313" key="4">
    <source>
        <dbReference type="EMBL" id="CDM68133.1"/>
    </source>
</evidence>
<dbReference type="EMBL" id="HG917868">
    <property type="protein sequence ID" value="CDM68133.1"/>
    <property type="molecule type" value="Genomic_DNA"/>
</dbReference>
<dbReference type="Proteomes" id="UP000019426">
    <property type="component" value="Chromosome M2/40_rep1"/>
</dbReference>
<dbReference type="HOGENOM" id="CLU_027938_4_5_9"/>
<name>W6RUX0_9CLOT</name>
<dbReference type="CDD" id="cd07989">
    <property type="entry name" value="LPLAT_AGPAT-like"/>
    <property type="match status" value="1"/>
</dbReference>
<keyword evidence="1 4" id="KW-0808">Transferase</keyword>
<dbReference type="STRING" id="1216932.CM240_0969"/>
<dbReference type="KEGG" id="clt:CM240_0969"/>
<sequence length="235" mass="26428">MRQIIYKVMSMLPSSFRNKVAKGYLEIKLKKNMDLTVEGIDNAKDVEGPIIFIGNHLSNTDGLVLSKVLSPYDPTFVAGVKLDTTTFTKLGMEIIKTTPIKANSADKEGITKIINIVKNNGNLFMFPEGTRSRNGKMIKAKRGLYLIVKMTKATLVPVATTGTEILMPINDESMESETFNPAKVTIKIGKPFKLRERREDEGKREYEENVVDEAMMEIAKLLPKEYRGVYDITED</sequence>